<dbReference type="AlphaFoldDB" id="A0A0F6WR86"/>
<keyword evidence="2" id="KW-1185">Reference proteome</keyword>
<accession>A0A0F6WR86</accession>
<proteinExistence type="predicted"/>
<organism evidence="1 2">
    <name type="scientific">[Brevibacterium] flavum</name>
    <dbReference type="NCBI Taxonomy" id="92706"/>
    <lineage>
        <taxon>Bacteria</taxon>
        <taxon>Bacillati</taxon>
        <taxon>Actinomycetota</taxon>
        <taxon>Actinomycetes</taxon>
        <taxon>Mycobacteriales</taxon>
        <taxon>Corynebacteriaceae</taxon>
        <taxon>Corynebacterium</taxon>
    </lineage>
</organism>
<evidence type="ECO:0000313" key="1">
    <source>
        <dbReference type="EMBL" id="AKF28030.1"/>
    </source>
</evidence>
<dbReference type="PATRIC" id="fig|92706.3.peg.2295"/>
<dbReference type="EMBL" id="CP011309">
    <property type="protein sequence ID" value="AKF28030.1"/>
    <property type="molecule type" value="Genomic_DNA"/>
</dbReference>
<dbReference type="RefSeq" id="WP_003859572.1">
    <property type="nucleotide sequence ID" value="NZ_CP011309.1"/>
</dbReference>
<dbReference type="Proteomes" id="UP000034037">
    <property type="component" value="Chromosome"/>
</dbReference>
<reference evidence="1 2" key="1">
    <citation type="submission" date="2015-04" db="EMBL/GenBank/DDBJ databases">
        <title>Complete Genome Sequence of Brevibacterium flavum ATCC 15168.</title>
        <authorList>
            <person name="Ahn J."/>
            <person name="Park G."/>
            <person name="Jeon W."/>
            <person name="Jang Y."/>
            <person name="Jang M."/>
            <person name="Lee H."/>
            <person name="Lee H."/>
        </authorList>
    </citation>
    <scope>NUCLEOTIDE SEQUENCE [LARGE SCALE GENOMIC DNA]</scope>
    <source>
        <strain evidence="1 2">ATCC 15168</strain>
    </source>
</reference>
<protein>
    <submittedName>
        <fullName evidence="1">Uncharacterized protein</fullName>
    </submittedName>
</protein>
<name>A0A0F6WR86_9CORY</name>
<dbReference type="HOGENOM" id="CLU_2116898_0_0_11"/>
<evidence type="ECO:0000313" key="2">
    <source>
        <dbReference type="Proteomes" id="UP000034037"/>
    </source>
</evidence>
<sequence length="114" mass="12748">MSDSPRTVVILNRTATATSILRDIKAFTGYGLSEIRSRIVAGLPVVIEEMFSNAWYDERAQLLLALLTKWQNEGITFEIREVAEDDPIEAGALISLEVLRNIIEPDDNESRDGI</sequence>
<gene>
    <name evidence="1" type="ORF">YH66_10930</name>
</gene>